<organism evidence="1 2">
    <name type="scientific">Acinetobacter seifertii</name>
    <dbReference type="NCBI Taxonomy" id="1530123"/>
    <lineage>
        <taxon>Bacteria</taxon>
        <taxon>Pseudomonadati</taxon>
        <taxon>Pseudomonadota</taxon>
        <taxon>Gammaproteobacteria</taxon>
        <taxon>Moraxellales</taxon>
        <taxon>Moraxellaceae</taxon>
        <taxon>Acinetobacter</taxon>
        <taxon>Acinetobacter calcoaceticus/baumannii complex</taxon>
    </lineage>
</organism>
<reference evidence="1 2" key="2">
    <citation type="submission" date="2020-09" db="EMBL/GenBank/DDBJ databases">
        <authorList>
            <person name="Chen F.-J."/>
            <person name="Lee Y.-T."/>
        </authorList>
    </citation>
    <scope>NUCLEOTIDE SEQUENCE [LARGE SCALE GENOMIC DNA]</scope>
    <source>
        <strain evidence="1 2">AS39</strain>
    </source>
</reference>
<sequence>MLNWNNDKTIHEILSAPLNLAIDNSDDSLVGQARSAAERAIQFCQQNSPISGTFTQKKNGFIFENCKLDHFGGVEAMIHGYIKIIPAEPIIRENLNISLSTLELNLSIQYLQGNEYIEGNKTTWMGRITTTTVRPHTSQRLITAQQASQIRFVHKTDQLVVYSQTRENRFATIVYTLTDFESANYITLDQDENKIKWLSTKGKLHVKNSPIGTYEVTFNNQEQPFTMDVHFPISGKFEIKDSSSQNSIIIFAQENAKKFDYQVITQGNSQNKVTKTWEDFLGWETETFSFI</sequence>
<proteinExistence type="predicted"/>
<accession>A0A7H2V555</accession>
<dbReference type="EMBL" id="CP061646">
    <property type="protein sequence ID" value="QNX71488.1"/>
    <property type="molecule type" value="Genomic_DNA"/>
</dbReference>
<dbReference type="Proteomes" id="UP000516666">
    <property type="component" value="Chromosome"/>
</dbReference>
<evidence type="ECO:0000313" key="1">
    <source>
        <dbReference type="EMBL" id="QNX71488.1"/>
    </source>
</evidence>
<dbReference type="AlphaFoldDB" id="A0A7H2V555"/>
<evidence type="ECO:0000313" key="2">
    <source>
        <dbReference type="Proteomes" id="UP000516666"/>
    </source>
</evidence>
<dbReference type="RefSeq" id="WP_191012007.1">
    <property type="nucleotide sequence ID" value="NZ_CP061646.1"/>
</dbReference>
<protein>
    <submittedName>
        <fullName evidence="1">Uncharacterized protein</fullName>
    </submittedName>
</protein>
<reference evidence="2" key="1">
    <citation type="submission" date="2020-09" db="EMBL/GenBank/DDBJ databases">
        <title>Clinical and molecular characterization of Acinetobacter seifertii in Taiwan.</title>
        <authorList>
            <person name="Li L.-H."/>
            <person name="Yang Y.-S."/>
            <person name="Sun J.-R."/>
            <person name="Huang T.-W."/>
            <person name="Huang W.-C."/>
            <person name="Wang Y.-C."/>
            <person name="Kuo T.-H."/>
            <person name="Kuo S.-C."/>
            <person name="Chen T.-L."/>
        </authorList>
    </citation>
    <scope>NUCLEOTIDE SEQUENCE [LARGE SCALE GENOMIC DNA]</scope>
    <source>
        <strain evidence="2">AS39</strain>
    </source>
</reference>
<name>A0A7H2V555_9GAMM</name>
<gene>
    <name evidence="1" type="ORF">IC776_13620</name>
</gene>